<evidence type="ECO:0000259" key="7">
    <source>
        <dbReference type="Pfam" id="PF04542"/>
    </source>
</evidence>
<dbReference type="InterPro" id="IPR014284">
    <property type="entry name" value="RNA_pol_sigma-70_dom"/>
</dbReference>
<dbReference type="NCBIfam" id="TIGR02937">
    <property type="entry name" value="sigma70-ECF"/>
    <property type="match status" value="1"/>
</dbReference>
<dbReference type="SUPFAM" id="SSF88659">
    <property type="entry name" value="Sigma3 and sigma4 domains of RNA polymerase sigma factors"/>
    <property type="match status" value="1"/>
</dbReference>
<evidence type="ECO:0000256" key="2">
    <source>
        <dbReference type="ARBA" id="ARBA00023015"/>
    </source>
</evidence>
<evidence type="ECO:0000313" key="9">
    <source>
        <dbReference type="EMBL" id="MDQ0258023.1"/>
    </source>
</evidence>
<evidence type="ECO:0000256" key="5">
    <source>
        <dbReference type="ARBA" id="ARBA00023163"/>
    </source>
</evidence>
<proteinExistence type="inferred from homology"/>
<keyword evidence="3 6" id="KW-0731">Sigma factor</keyword>
<keyword evidence="4 6" id="KW-0238">DNA-binding</keyword>
<sequence length="188" mass="22080">MKVTEEQERAWIEDALDGNDEAFQKIINAYHTTVERFARQIGVQDQDIQDVTQEVFIKVYRFLYKYSRGKFSTWLYSVTLNVSKDFFRKQKREKVKMMKAIQEGPATFYEDNLDLSEDARVLHDAIQRLDEKYKVPIVLFYFHDASIKEIAVIMNSREATVKTRLKRGKDMLKKGLKEGGSINEPRAL</sequence>
<organism evidence="9 10">
    <name type="scientific">Evansella vedderi</name>
    <dbReference type="NCBI Taxonomy" id="38282"/>
    <lineage>
        <taxon>Bacteria</taxon>
        <taxon>Bacillati</taxon>
        <taxon>Bacillota</taxon>
        <taxon>Bacilli</taxon>
        <taxon>Bacillales</taxon>
        <taxon>Bacillaceae</taxon>
        <taxon>Evansella</taxon>
    </lineage>
</organism>
<feature type="domain" description="RNA polymerase sigma-70 region 2" evidence="7">
    <location>
        <begin position="27"/>
        <end position="92"/>
    </location>
</feature>
<dbReference type="InterPro" id="IPR013249">
    <property type="entry name" value="RNA_pol_sigma70_r4_t2"/>
</dbReference>
<evidence type="ECO:0000313" key="10">
    <source>
        <dbReference type="Proteomes" id="UP001230005"/>
    </source>
</evidence>
<dbReference type="InterPro" id="IPR007627">
    <property type="entry name" value="RNA_pol_sigma70_r2"/>
</dbReference>
<keyword evidence="10" id="KW-1185">Reference proteome</keyword>
<feature type="domain" description="RNA polymerase sigma factor 70 region 4 type 2" evidence="8">
    <location>
        <begin position="121"/>
        <end position="171"/>
    </location>
</feature>
<evidence type="ECO:0000256" key="3">
    <source>
        <dbReference type="ARBA" id="ARBA00023082"/>
    </source>
</evidence>
<dbReference type="InterPro" id="IPR039425">
    <property type="entry name" value="RNA_pol_sigma-70-like"/>
</dbReference>
<dbReference type="RefSeq" id="WP_307332660.1">
    <property type="nucleotide sequence ID" value="NZ_JAUSUG010000042.1"/>
</dbReference>
<dbReference type="InterPro" id="IPR036388">
    <property type="entry name" value="WH-like_DNA-bd_sf"/>
</dbReference>
<dbReference type="CDD" id="cd06171">
    <property type="entry name" value="Sigma70_r4"/>
    <property type="match status" value="1"/>
</dbReference>
<dbReference type="Gene3D" id="1.10.1740.10">
    <property type="match status" value="1"/>
</dbReference>
<comment type="caution">
    <text evidence="9">The sequence shown here is derived from an EMBL/GenBank/DDBJ whole genome shotgun (WGS) entry which is preliminary data.</text>
</comment>
<dbReference type="InterPro" id="IPR013325">
    <property type="entry name" value="RNA_pol_sigma_r2"/>
</dbReference>
<accession>A0ABU0A5N5</accession>
<dbReference type="InterPro" id="IPR000838">
    <property type="entry name" value="RNA_pol_sigma70_ECF_CS"/>
</dbReference>
<dbReference type="EMBL" id="JAUSUG010000042">
    <property type="protein sequence ID" value="MDQ0258023.1"/>
    <property type="molecule type" value="Genomic_DNA"/>
</dbReference>
<gene>
    <name evidence="9" type="ORF">J2S74_005486</name>
</gene>
<keyword evidence="5 6" id="KW-0804">Transcription</keyword>
<comment type="similarity">
    <text evidence="1 6">Belongs to the sigma-70 factor family. ECF subfamily.</text>
</comment>
<keyword evidence="2 6" id="KW-0805">Transcription regulation</keyword>
<dbReference type="PANTHER" id="PTHR43133">
    <property type="entry name" value="RNA POLYMERASE ECF-TYPE SIGMA FACTO"/>
    <property type="match status" value="1"/>
</dbReference>
<dbReference type="InterPro" id="IPR013324">
    <property type="entry name" value="RNA_pol_sigma_r3/r4-like"/>
</dbReference>
<evidence type="ECO:0000256" key="6">
    <source>
        <dbReference type="RuleBase" id="RU000716"/>
    </source>
</evidence>
<dbReference type="Pfam" id="PF08281">
    <property type="entry name" value="Sigma70_r4_2"/>
    <property type="match status" value="1"/>
</dbReference>
<dbReference type="PROSITE" id="PS01063">
    <property type="entry name" value="SIGMA70_ECF"/>
    <property type="match status" value="1"/>
</dbReference>
<dbReference type="Proteomes" id="UP001230005">
    <property type="component" value="Unassembled WGS sequence"/>
</dbReference>
<dbReference type="Pfam" id="PF04542">
    <property type="entry name" value="Sigma70_r2"/>
    <property type="match status" value="1"/>
</dbReference>
<name>A0ABU0A5N5_9BACI</name>
<dbReference type="PANTHER" id="PTHR43133:SF60">
    <property type="entry name" value="RNA POLYMERASE SIGMA FACTOR SIGV"/>
    <property type="match status" value="1"/>
</dbReference>
<dbReference type="Gene3D" id="1.10.10.10">
    <property type="entry name" value="Winged helix-like DNA-binding domain superfamily/Winged helix DNA-binding domain"/>
    <property type="match status" value="1"/>
</dbReference>
<protein>
    <recommendedName>
        <fullName evidence="6">RNA polymerase sigma factor</fullName>
    </recommendedName>
</protein>
<evidence type="ECO:0000256" key="4">
    <source>
        <dbReference type="ARBA" id="ARBA00023125"/>
    </source>
</evidence>
<evidence type="ECO:0000256" key="1">
    <source>
        <dbReference type="ARBA" id="ARBA00010641"/>
    </source>
</evidence>
<dbReference type="SUPFAM" id="SSF88946">
    <property type="entry name" value="Sigma2 domain of RNA polymerase sigma factors"/>
    <property type="match status" value="1"/>
</dbReference>
<evidence type="ECO:0000259" key="8">
    <source>
        <dbReference type="Pfam" id="PF08281"/>
    </source>
</evidence>
<reference evidence="9 10" key="1">
    <citation type="submission" date="2023-07" db="EMBL/GenBank/DDBJ databases">
        <title>Genomic Encyclopedia of Type Strains, Phase IV (KMG-IV): sequencing the most valuable type-strain genomes for metagenomic binning, comparative biology and taxonomic classification.</title>
        <authorList>
            <person name="Goeker M."/>
        </authorList>
    </citation>
    <scope>NUCLEOTIDE SEQUENCE [LARGE SCALE GENOMIC DNA]</scope>
    <source>
        <strain evidence="9 10">DSM 9768</strain>
    </source>
</reference>